<dbReference type="PROSITE" id="PS00107">
    <property type="entry name" value="PROTEIN_KINASE_ATP"/>
    <property type="match status" value="1"/>
</dbReference>
<dbReference type="InterPro" id="IPR051131">
    <property type="entry name" value="NEK_Ser/Thr_kinase_NIMA"/>
</dbReference>
<evidence type="ECO:0000256" key="5">
    <source>
        <dbReference type="ARBA" id="ARBA00022741"/>
    </source>
</evidence>
<feature type="domain" description="Protein kinase" evidence="12">
    <location>
        <begin position="12"/>
        <end position="266"/>
    </location>
</feature>
<evidence type="ECO:0000256" key="9">
    <source>
        <dbReference type="ARBA" id="ARBA00048679"/>
    </source>
</evidence>
<dbReference type="InterPro" id="IPR017441">
    <property type="entry name" value="Protein_kinase_ATP_BS"/>
</dbReference>
<dbReference type="Pfam" id="PF00069">
    <property type="entry name" value="Pkinase"/>
    <property type="match status" value="1"/>
</dbReference>
<dbReference type="GO" id="GO:0004674">
    <property type="term" value="F:protein serine/threonine kinase activity"/>
    <property type="evidence" value="ECO:0007669"/>
    <property type="project" value="UniProtKB-KW"/>
</dbReference>
<dbReference type="PROSITE" id="PS50011">
    <property type="entry name" value="PROTEIN_KINASE_DOM"/>
    <property type="match status" value="1"/>
</dbReference>
<evidence type="ECO:0000259" key="12">
    <source>
        <dbReference type="PROSITE" id="PS50011"/>
    </source>
</evidence>
<feature type="compositionally biased region" description="Low complexity" evidence="11">
    <location>
        <begin position="402"/>
        <end position="421"/>
    </location>
</feature>
<feature type="region of interest" description="Disordered" evidence="11">
    <location>
        <begin position="448"/>
        <end position="492"/>
    </location>
</feature>
<evidence type="ECO:0000256" key="2">
    <source>
        <dbReference type="ARBA" id="ARBA00012513"/>
    </source>
</evidence>
<dbReference type="PANTHER" id="PTHR44899:SF6">
    <property type="entry name" value="SERINE_THREONINE PROTEIN KINASE"/>
    <property type="match status" value="1"/>
</dbReference>
<gene>
    <name evidence="13" type="ORF">CYMTET_24812</name>
    <name evidence="14" type="ORF">CYMTET_7322</name>
</gene>
<evidence type="ECO:0000313" key="14">
    <source>
        <dbReference type="EMBL" id="KAK3285055.1"/>
    </source>
</evidence>
<evidence type="ECO:0000256" key="3">
    <source>
        <dbReference type="ARBA" id="ARBA00022527"/>
    </source>
</evidence>
<dbReference type="SMART" id="SM00220">
    <property type="entry name" value="S_TKc"/>
    <property type="match status" value="1"/>
</dbReference>
<dbReference type="AlphaFoldDB" id="A0AAE0KZT9"/>
<dbReference type="Proteomes" id="UP001190700">
    <property type="component" value="Unassembled WGS sequence"/>
</dbReference>
<keyword evidence="3" id="KW-0723">Serine/threonine-protein kinase</keyword>
<keyword evidence="6" id="KW-0418">Kinase</keyword>
<evidence type="ECO:0000256" key="10">
    <source>
        <dbReference type="PROSITE-ProRule" id="PRU10141"/>
    </source>
</evidence>
<comment type="similarity">
    <text evidence="1">Belongs to the protein kinase superfamily. NEK Ser/Thr protein kinase family. NIMA subfamily.</text>
</comment>
<dbReference type="PANTHER" id="PTHR44899">
    <property type="entry name" value="CAMK FAMILY PROTEIN KINASE"/>
    <property type="match status" value="1"/>
</dbReference>
<accession>A0AAE0KZT9</accession>
<evidence type="ECO:0000256" key="6">
    <source>
        <dbReference type="ARBA" id="ARBA00022777"/>
    </source>
</evidence>
<comment type="catalytic activity">
    <reaction evidence="8">
        <text>L-threonyl-[protein] + ATP = O-phospho-L-threonyl-[protein] + ADP + H(+)</text>
        <dbReference type="Rhea" id="RHEA:46608"/>
        <dbReference type="Rhea" id="RHEA-COMP:11060"/>
        <dbReference type="Rhea" id="RHEA-COMP:11605"/>
        <dbReference type="ChEBI" id="CHEBI:15378"/>
        <dbReference type="ChEBI" id="CHEBI:30013"/>
        <dbReference type="ChEBI" id="CHEBI:30616"/>
        <dbReference type="ChEBI" id="CHEBI:61977"/>
        <dbReference type="ChEBI" id="CHEBI:456216"/>
        <dbReference type="EC" id="2.7.11.1"/>
    </reaction>
</comment>
<protein>
    <recommendedName>
        <fullName evidence="2">non-specific serine/threonine protein kinase</fullName>
        <ecNumber evidence="2">2.7.11.1</ecNumber>
    </recommendedName>
</protein>
<dbReference type="EC" id="2.7.11.1" evidence="2"/>
<dbReference type="FunFam" id="3.30.200.20:FF:000097">
    <property type="entry name" value="Probable serine/threonine-protein kinase nek1"/>
    <property type="match status" value="1"/>
</dbReference>
<evidence type="ECO:0000256" key="8">
    <source>
        <dbReference type="ARBA" id="ARBA00047899"/>
    </source>
</evidence>
<evidence type="ECO:0000313" key="15">
    <source>
        <dbReference type="Proteomes" id="UP001190700"/>
    </source>
</evidence>
<evidence type="ECO:0000256" key="4">
    <source>
        <dbReference type="ARBA" id="ARBA00022679"/>
    </source>
</evidence>
<proteinExistence type="inferred from homology"/>
<evidence type="ECO:0000256" key="7">
    <source>
        <dbReference type="ARBA" id="ARBA00022840"/>
    </source>
</evidence>
<comment type="caution">
    <text evidence="13">The sequence shown here is derived from an EMBL/GenBank/DDBJ whole genome shotgun (WGS) entry which is preliminary data.</text>
</comment>
<evidence type="ECO:0000256" key="1">
    <source>
        <dbReference type="ARBA" id="ARBA00010886"/>
    </source>
</evidence>
<dbReference type="InterPro" id="IPR000719">
    <property type="entry name" value="Prot_kinase_dom"/>
</dbReference>
<dbReference type="Gene3D" id="1.10.510.10">
    <property type="entry name" value="Transferase(Phosphotransferase) domain 1"/>
    <property type="match status" value="1"/>
</dbReference>
<keyword evidence="5 10" id="KW-0547">Nucleotide-binding</keyword>
<dbReference type="SUPFAM" id="SSF56112">
    <property type="entry name" value="Protein kinase-like (PK-like)"/>
    <property type="match status" value="1"/>
</dbReference>
<organism evidence="13 15">
    <name type="scientific">Cymbomonas tetramitiformis</name>
    <dbReference type="NCBI Taxonomy" id="36881"/>
    <lineage>
        <taxon>Eukaryota</taxon>
        <taxon>Viridiplantae</taxon>
        <taxon>Chlorophyta</taxon>
        <taxon>Pyramimonadophyceae</taxon>
        <taxon>Pyramimonadales</taxon>
        <taxon>Pyramimonadaceae</taxon>
        <taxon>Cymbomonas</taxon>
    </lineage>
</organism>
<feature type="region of interest" description="Disordered" evidence="11">
    <location>
        <begin position="399"/>
        <end position="433"/>
    </location>
</feature>
<reference evidence="13 15" key="1">
    <citation type="journal article" date="2015" name="Genome Biol. Evol.">
        <title>Comparative Genomics of a Bacterivorous Green Alga Reveals Evolutionary Causalities and Consequences of Phago-Mixotrophic Mode of Nutrition.</title>
        <authorList>
            <person name="Burns J.A."/>
            <person name="Paasch A."/>
            <person name="Narechania A."/>
            <person name="Kim E."/>
        </authorList>
    </citation>
    <scope>NUCLEOTIDE SEQUENCE [LARGE SCALE GENOMIC DNA]</scope>
    <source>
        <strain evidence="13">PLY_AMNH</strain>
    </source>
</reference>
<feature type="binding site" evidence="10">
    <location>
        <position position="41"/>
    </location>
    <ligand>
        <name>ATP</name>
        <dbReference type="ChEBI" id="CHEBI:30616"/>
    </ligand>
</feature>
<dbReference type="InterPro" id="IPR011009">
    <property type="entry name" value="Kinase-like_dom_sf"/>
</dbReference>
<evidence type="ECO:0000313" key="13">
    <source>
        <dbReference type="EMBL" id="KAK3266569.1"/>
    </source>
</evidence>
<keyword evidence="4" id="KW-0808">Transferase</keyword>
<keyword evidence="7 10" id="KW-0067">ATP-binding</keyword>
<comment type="catalytic activity">
    <reaction evidence="9">
        <text>L-seryl-[protein] + ATP = O-phospho-L-seryl-[protein] + ADP + H(+)</text>
        <dbReference type="Rhea" id="RHEA:17989"/>
        <dbReference type="Rhea" id="RHEA-COMP:9863"/>
        <dbReference type="Rhea" id="RHEA-COMP:11604"/>
        <dbReference type="ChEBI" id="CHEBI:15378"/>
        <dbReference type="ChEBI" id="CHEBI:29999"/>
        <dbReference type="ChEBI" id="CHEBI:30616"/>
        <dbReference type="ChEBI" id="CHEBI:83421"/>
        <dbReference type="ChEBI" id="CHEBI:456216"/>
        <dbReference type="EC" id="2.7.11.1"/>
    </reaction>
</comment>
<reference evidence="13" key="2">
    <citation type="submission" date="2023-06" db="EMBL/GenBank/DDBJ databases">
        <title>Long-read-based genome assembly of the green algal bacterivore Cymbomonas tetramitiformis.</title>
        <authorList>
            <person name="Gyaltshen Y."/>
            <person name="Rozenberg A."/>
            <person name="Paasch A."/>
            <person name="Burns J.A."/>
            <person name="Warring S."/>
            <person name="Larson R."/>
            <person name="Maurer-Alcala X."/>
            <person name="Dacks J."/>
            <person name="Kim E."/>
        </authorList>
    </citation>
    <scope>NUCLEOTIDE SEQUENCE</scope>
    <source>
        <strain evidence="13">PLY_AMNH</strain>
    </source>
</reference>
<dbReference type="Gene3D" id="3.30.200.20">
    <property type="entry name" value="Phosphorylase Kinase, domain 1"/>
    <property type="match status" value="1"/>
</dbReference>
<dbReference type="CDD" id="cd08530">
    <property type="entry name" value="STKc_CNK2-like"/>
    <property type="match status" value="1"/>
</dbReference>
<name>A0AAE0KZT9_9CHLO</name>
<dbReference type="EMBL" id="LGRX02001981">
    <property type="protein sequence ID" value="KAK3285055.1"/>
    <property type="molecule type" value="Genomic_DNA"/>
</dbReference>
<dbReference type="EMBL" id="LGRX02012973">
    <property type="protein sequence ID" value="KAK3266569.1"/>
    <property type="molecule type" value="Genomic_DNA"/>
</dbReference>
<evidence type="ECO:0000256" key="11">
    <source>
        <dbReference type="SAM" id="MobiDB-lite"/>
    </source>
</evidence>
<dbReference type="GO" id="GO:0005524">
    <property type="term" value="F:ATP binding"/>
    <property type="evidence" value="ECO:0007669"/>
    <property type="project" value="UniProtKB-UniRule"/>
</dbReference>
<keyword evidence="15" id="KW-1185">Reference proteome</keyword>
<sequence length="507" mass="56495">MQDRDRELLQRFEVQKFLGKGSYGSVYRVRRLSDGKIYALKETNVKQMSQQDRADAVNEIRLLASVRHEHVVNYHEAFVDGNRLCIVMEYAPNGDIAKAIKKRQQQGKFFSEDSIWSYLIQVASGLQALHAQRILHRDIKAANVLRCEGDKVKIGDLGVAKLLKGQMTKTQIGTPHYMPPEVWKNRPYSFSSDTWALGCLLYEMATFTVPFEARSLEELRYRVLRGKYNPLPETYSQDLHHLVRVMLDPEPSHRPSITQVMELPAVKSRLDLVDKGRTPPSTAASVLLETIKVPRNLRLLGKRLPEPRYPGEVVDDGVASWPPPGPPGTRLPVIASAASTSASSPSHLGRPMGFSKADPLKLPRIGGEEPPSSKNSGVPLPVMGAHAHFGKPVGQVHYQPAGGRPPYGHPYGHQPYGNPYNAQQPPQAVKPPSNPYNHPPYGRAHMYANPHAVPNRQGKGFAGQMHPQARGQSRSRLQKEISVPPQRRGVAKRVRKLSLPIHATLQT</sequence>